<dbReference type="PANTHER" id="PTHR23505">
    <property type="entry name" value="SPINSTER"/>
    <property type="match status" value="1"/>
</dbReference>
<dbReference type="SUPFAM" id="SSF103473">
    <property type="entry name" value="MFS general substrate transporter"/>
    <property type="match status" value="1"/>
</dbReference>
<evidence type="ECO:0000313" key="9">
    <source>
        <dbReference type="Proteomes" id="UP000534870"/>
    </source>
</evidence>
<feature type="transmembrane region" description="Helical" evidence="6">
    <location>
        <begin position="254"/>
        <end position="276"/>
    </location>
</feature>
<accession>A0A7Y7M597</accession>
<evidence type="ECO:0000256" key="2">
    <source>
        <dbReference type="ARBA" id="ARBA00022448"/>
    </source>
</evidence>
<evidence type="ECO:0000313" key="8">
    <source>
        <dbReference type="EMBL" id="NVN11665.1"/>
    </source>
</evidence>
<dbReference type="InterPro" id="IPR020846">
    <property type="entry name" value="MFS_dom"/>
</dbReference>
<evidence type="ECO:0000256" key="3">
    <source>
        <dbReference type="ARBA" id="ARBA00022692"/>
    </source>
</evidence>
<evidence type="ECO:0000256" key="5">
    <source>
        <dbReference type="ARBA" id="ARBA00023136"/>
    </source>
</evidence>
<feature type="transmembrane region" description="Helical" evidence="6">
    <location>
        <begin position="389"/>
        <end position="410"/>
    </location>
</feature>
<comment type="subcellular location">
    <subcellularLocation>
        <location evidence="1">Membrane</location>
        <topology evidence="1">Multi-pass membrane protein</topology>
    </subcellularLocation>
</comment>
<feature type="domain" description="Major facilitator superfamily (MFS) profile" evidence="7">
    <location>
        <begin position="9"/>
        <end position="416"/>
    </location>
</feature>
<evidence type="ECO:0000256" key="1">
    <source>
        <dbReference type="ARBA" id="ARBA00004141"/>
    </source>
</evidence>
<protein>
    <submittedName>
        <fullName evidence="8">MFS transporter</fullName>
    </submittedName>
</protein>
<dbReference type="GO" id="GO:0022857">
    <property type="term" value="F:transmembrane transporter activity"/>
    <property type="evidence" value="ECO:0007669"/>
    <property type="project" value="InterPro"/>
</dbReference>
<feature type="transmembrane region" description="Helical" evidence="6">
    <location>
        <begin position="134"/>
        <end position="159"/>
    </location>
</feature>
<proteinExistence type="predicted"/>
<dbReference type="InterPro" id="IPR011701">
    <property type="entry name" value="MFS"/>
</dbReference>
<feature type="transmembrane region" description="Helical" evidence="6">
    <location>
        <begin position="322"/>
        <end position="343"/>
    </location>
</feature>
<dbReference type="InterPro" id="IPR044770">
    <property type="entry name" value="MFS_spinster-like"/>
</dbReference>
<feature type="transmembrane region" description="Helical" evidence="6">
    <location>
        <begin position="76"/>
        <end position="95"/>
    </location>
</feature>
<evidence type="ECO:0000256" key="4">
    <source>
        <dbReference type="ARBA" id="ARBA00022989"/>
    </source>
</evidence>
<feature type="transmembrane region" description="Helical" evidence="6">
    <location>
        <begin position="43"/>
        <end position="64"/>
    </location>
</feature>
<dbReference type="EMBL" id="JABXXP010000222">
    <property type="protein sequence ID" value="NVN11665.1"/>
    <property type="molecule type" value="Genomic_DNA"/>
</dbReference>
<feature type="transmembrane region" description="Helical" evidence="6">
    <location>
        <begin position="101"/>
        <end position="122"/>
    </location>
</feature>
<dbReference type="Proteomes" id="UP000534870">
    <property type="component" value="Unassembled WGS sequence"/>
</dbReference>
<dbReference type="InterPro" id="IPR036259">
    <property type="entry name" value="MFS_trans_sf"/>
</dbReference>
<dbReference type="Gene3D" id="1.20.1250.20">
    <property type="entry name" value="MFS general substrate transporter like domains"/>
    <property type="match status" value="2"/>
</dbReference>
<feature type="transmembrane region" description="Helical" evidence="6">
    <location>
        <begin position="355"/>
        <end position="377"/>
    </location>
</feature>
<sequence>MKSLSARSLIFLFAIAYVLSFVDRQILSLLIAPVKHDLFLTDFQFSILNGLAFASLYAILGLPISALSDRIRRPPIIAAGIAVWSLATLGCGLSHNFRQLFFCRMVVGTGEAALVPAVYSFLADIVPPRRLGRTLALFSLGSFVGAGLAYLCGGALLSAIHGAQSWHGIRSWKLCFIAVGLPGIPLATVIAIFVKEPGPRAPFAHFKPGPSATTFFRQYPAFFFTHFLGYSSTAVTLFSLMSWTPAFFMRAYHMPHALVGEMMGVIVIVCGCGGAYTSGRLIDALNTRHIDNAPVKAGLVGSLCAAATLILAMSVANEMLCVALMSVTFFFASFPMPPSAIVLQQIVPKMLRSQFSAVLLLCNSLIGLSGGSMLIGYLDDRVFTGTGGVAYALALVAGGASVLAALLIYLSGRLNPAIESAAARPGYGDAAAALGENP</sequence>
<keyword evidence="2" id="KW-0813">Transport</keyword>
<organism evidence="8 9">
    <name type="scientific">Nguyenibacter vanlangensis</name>
    <dbReference type="NCBI Taxonomy" id="1216886"/>
    <lineage>
        <taxon>Bacteria</taxon>
        <taxon>Pseudomonadati</taxon>
        <taxon>Pseudomonadota</taxon>
        <taxon>Alphaproteobacteria</taxon>
        <taxon>Acetobacterales</taxon>
        <taxon>Acetobacteraceae</taxon>
        <taxon>Nguyenibacter</taxon>
    </lineage>
</organism>
<dbReference type="GO" id="GO:0016020">
    <property type="term" value="C:membrane"/>
    <property type="evidence" value="ECO:0007669"/>
    <property type="project" value="UniProtKB-SubCell"/>
</dbReference>
<keyword evidence="4 6" id="KW-1133">Transmembrane helix</keyword>
<dbReference type="PROSITE" id="PS50850">
    <property type="entry name" value="MFS"/>
    <property type="match status" value="1"/>
</dbReference>
<reference evidence="8 9" key="1">
    <citation type="submission" date="2020-06" db="EMBL/GenBank/DDBJ databases">
        <title>Description of novel acetic acid bacteria.</title>
        <authorList>
            <person name="Sombolestani A."/>
        </authorList>
    </citation>
    <scope>NUCLEOTIDE SEQUENCE [LARGE SCALE GENOMIC DNA]</scope>
    <source>
        <strain evidence="8 9">LMG 31431</strain>
    </source>
</reference>
<keyword evidence="5 6" id="KW-0472">Membrane</keyword>
<evidence type="ECO:0000259" key="7">
    <source>
        <dbReference type="PROSITE" id="PS50850"/>
    </source>
</evidence>
<dbReference type="AlphaFoldDB" id="A0A7Y7M597"/>
<feature type="transmembrane region" description="Helical" evidence="6">
    <location>
        <begin position="227"/>
        <end position="248"/>
    </location>
</feature>
<evidence type="ECO:0000256" key="6">
    <source>
        <dbReference type="SAM" id="Phobius"/>
    </source>
</evidence>
<name>A0A7Y7M597_9PROT</name>
<dbReference type="PANTHER" id="PTHR23505:SF79">
    <property type="entry name" value="PROTEIN SPINSTER"/>
    <property type="match status" value="1"/>
</dbReference>
<feature type="transmembrane region" description="Helical" evidence="6">
    <location>
        <begin position="297"/>
        <end position="316"/>
    </location>
</feature>
<feature type="transmembrane region" description="Helical" evidence="6">
    <location>
        <begin position="171"/>
        <end position="194"/>
    </location>
</feature>
<dbReference type="Pfam" id="PF07690">
    <property type="entry name" value="MFS_1"/>
    <property type="match status" value="1"/>
</dbReference>
<comment type="caution">
    <text evidence="8">The sequence shown here is derived from an EMBL/GenBank/DDBJ whole genome shotgun (WGS) entry which is preliminary data.</text>
</comment>
<keyword evidence="3 6" id="KW-0812">Transmembrane</keyword>
<gene>
    <name evidence="8" type="ORF">HUK84_11130</name>
</gene>